<dbReference type="Proteomes" id="UP001595191">
    <property type="component" value="Unassembled WGS sequence"/>
</dbReference>
<accession>A0ACC7LLU3</accession>
<comment type="caution">
    <text evidence="1">The sequence shown here is derived from an EMBL/GenBank/DDBJ whole genome shotgun (WGS) entry which is preliminary data.</text>
</comment>
<gene>
    <name evidence="1" type="ORF">ACEZ3G_12005</name>
</gene>
<sequence length="255" mass="29532">MIKFFRKIRQKLLTENKLGQYLAYALGEIVLVVIGILIALAINNSQQKKTLAKKEQTYLKGLKNEFEISRVKLTRLVEVNKRNYLGAKQILDYTADQNQLPTEAIFSNLLFKSFSYDIAFNPNNSLLNEMINSGSLKDISNTELRIQLTNWISTLDDISGQEEDLDNQRKKVLDMFRSDENSIRTIFEHANPDQQISFPKREDGISNLKLLRSVAFENNIFMFYLTSYSTETSHYNPLMDDLNVILELIETEIEE</sequence>
<evidence type="ECO:0000313" key="2">
    <source>
        <dbReference type="Proteomes" id="UP001595191"/>
    </source>
</evidence>
<dbReference type="EMBL" id="JBHFPV010000002">
    <property type="protein sequence ID" value="MFH6604205.1"/>
    <property type="molecule type" value="Genomic_DNA"/>
</dbReference>
<organism evidence="1 2">
    <name type="scientific">Meishania litoralis</name>
    <dbReference type="NCBI Taxonomy" id="3434685"/>
    <lineage>
        <taxon>Bacteria</taxon>
        <taxon>Pseudomonadati</taxon>
        <taxon>Bacteroidota</taxon>
        <taxon>Flavobacteriia</taxon>
        <taxon>Flavobacteriales</taxon>
        <taxon>Flavobacteriaceae</taxon>
        <taxon>Meishania</taxon>
    </lineage>
</organism>
<name>A0ACC7LLU3_9FLAO</name>
<protein>
    <submittedName>
        <fullName evidence="1">DUF6090 family protein</fullName>
    </submittedName>
</protein>
<evidence type="ECO:0000313" key="1">
    <source>
        <dbReference type="EMBL" id="MFH6604205.1"/>
    </source>
</evidence>
<proteinExistence type="predicted"/>
<reference evidence="1" key="1">
    <citation type="submission" date="2024-09" db="EMBL/GenBank/DDBJ databases">
        <authorList>
            <person name="Liu J."/>
        </authorList>
    </citation>
    <scope>NUCLEOTIDE SEQUENCE</scope>
    <source>
        <strain evidence="1">NBU2967</strain>
    </source>
</reference>
<keyword evidence="2" id="KW-1185">Reference proteome</keyword>